<dbReference type="Proteomes" id="UP000008177">
    <property type="component" value="Unplaced contigs"/>
</dbReference>
<dbReference type="HOGENOM" id="CLU_2454466_0_0_1"/>
<reference evidence="2" key="1">
    <citation type="journal article" date="2011" name="PLoS Genet.">
        <title>Genomic analysis of the necrotrophic fungal pathogens Sclerotinia sclerotiorum and Botrytis cinerea.</title>
        <authorList>
            <person name="Amselem J."/>
            <person name="Cuomo C.A."/>
            <person name="van Kan J.A."/>
            <person name="Viaud M."/>
            <person name="Benito E.P."/>
            <person name="Couloux A."/>
            <person name="Coutinho P.M."/>
            <person name="de Vries R.P."/>
            <person name="Dyer P.S."/>
            <person name="Fillinger S."/>
            <person name="Fournier E."/>
            <person name="Gout L."/>
            <person name="Hahn M."/>
            <person name="Kohn L."/>
            <person name="Lapalu N."/>
            <person name="Plummer K.M."/>
            <person name="Pradier J.M."/>
            <person name="Quevillon E."/>
            <person name="Sharon A."/>
            <person name="Simon A."/>
            <person name="ten Have A."/>
            <person name="Tudzynski B."/>
            <person name="Tudzynski P."/>
            <person name="Wincker P."/>
            <person name="Andrew M."/>
            <person name="Anthouard V."/>
            <person name="Beever R.E."/>
            <person name="Beffa R."/>
            <person name="Benoit I."/>
            <person name="Bouzid O."/>
            <person name="Brault B."/>
            <person name="Chen Z."/>
            <person name="Choquer M."/>
            <person name="Collemare J."/>
            <person name="Cotton P."/>
            <person name="Danchin E.G."/>
            <person name="Da Silva C."/>
            <person name="Gautier A."/>
            <person name="Giraud C."/>
            <person name="Giraud T."/>
            <person name="Gonzalez C."/>
            <person name="Grossetete S."/>
            <person name="Guldener U."/>
            <person name="Henrissat B."/>
            <person name="Howlett B.J."/>
            <person name="Kodira C."/>
            <person name="Kretschmer M."/>
            <person name="Lappartient A."/>
            <person name="Leroch M."/>
            <person name="Levis C."/>
            <person name="Mauceli E."/>
            <person name="Neuveglise C."/>
            <person name="Oeser B."/>
            <person name="Pearson M."/>
            <person name="Poulain J."/>
            <person name="Poussereau N."/>
            <person name="Quesneville H."/>
            <person name="Rascle C."/>
            <person name="Schumacher J."/>
            <person name="Segurens B."/>
            <person name="Sexton A."/>
            <person name="Silva E."/>
            <person name="Sirven C."/>
            <person name="Soanes D.M."/>
            <person name="Talbot N.J."/>
            <person name="Templeton M."/>
            <person name="Yandava C."/>
            <person name="Yarden O."/>
            <person name="Zeng Q."/>
            <person name="Rollins J.A."/>
            <person name="Lebrun M.H."/>
            <person name="Dickman M."/>
        </authorList>
    </citation>
    <scope>NUCLEOTIDE SEQUENCE [LARGE SCALE GENOMIC DNA]</scope>
    <source>
        <strain evidence="2">T4</strain>
    </source>
</reference>
<dbReference type="AlphaFoldDB" id="G2Y8B9"/>
<evidence type="ECO:0000313" key="1">
    <source>
        <dbReference type="EMBL" id="CCD48847.1"/>
    </source>
</evidence>
<name>G2Y8B9_BOTF4</name>
<dbReference type="InParanoid" id="G2Y8B9"/>
<accession>G2Y8B9</accession>
<sequence length="89" mass="10368">MEPLDALSPKWWDTICRMRVSRKSLERYGMVSPIHNMKAQRAWSVQTRTQTTDRLACGKTVCVLRNNTKQYSRILPRMLGVVLQDRMAS</sequence>
<gene>
    <name evidence="1" type="ORF">BofuT4_P032570.1</name>
</gene>
<dbReference type="EMBL" id="FQ790297">
    <property type="protein sequence ID" value="CCD48847.1"/>
    <property type="molecule type" value="Genomic_DNA"/>
</dbReference>
<organism evidence="1 2">
    <name type="scientific">Botryotinia fuckeliana (strain T4)</name>
    <name type="common">Noble rot fungus</name>
    <name type="synonym">Botrytis cinerea</name>
    <dbReference type="NCBI Taxonomy" id="999810"/>
    <lineage>
        <taxon>Eukaryota</taxon>
        <taxon>Fungi</taxon>
        <taxon>Dikarya</taxon>
        <taxon>Ascomycota</taxon>
        <taxon>Pezizomycotina</taxon>
        <taxon>Leotiomycetes</taxon>
        <taxon>Helotiales</taxon>
        <taxon>Sclerotiniaceae</taxon>
        <taxon>Botrytis</taxon>
    </lineage>
</organism>
<evidence type="ECO:0000313" key="2">
    <source>
        <dbReference type="Proteomes" id="UP000008177"/>
    </source>
</evidence>
<proteinExistence type="predicted"/>
<protein>
    <submittedName>
        <fullName evidence="1">Uncharacterized protein</fullName>
    </submittedName>
</protein>